<feature type="chain" id="PRO_5017455594" evidence="1">
    <location>
        <begin position="18"/>
        <end position="518"/>
    </location>
</feature>
<protein>
    <submittedName>
        <fullName evidence="2">Uncharacterized protein</fullName>
    </submittedName>
</protein>
<dbReference type="AlphaFoldDB" id="A0A397IIM2"/>
<keyword evidence="3" id="KW-1185">Reference proteome</keyword>
<name>A0A397IIM2_9GLOM</name>
<reference evidence="2 3" key="1">
    <citation type="submission" date="2018-08" db="EMBL/GenBank/DDBJ databases">
        <title>Genome and evolution of the arbuscular mycorrhizal fungus Diversispora epigaea (formerly Glomus versiforme) and its bacterial endosymbionts.</title>
        <authorList>
            <person name="Sun X."/>
            <person name="Fei Z."/>
            <person name="Harrison M."/>
        </authorList>
    </citation>
    <scope>NUCLEOTIDE SEQUENCE [LARGE SCALE GENOMIC DNA]</scope>
    <source>
        <strain evidence="2 3">IT104</strain>
    </source>
</reference>
<feature type="signal peptide" evidence="1">
    <location>
        <begin position="1"/>
        <end position="17"/>
    </location>
</feature>
<accession>A0A397IIM2</accession>
<proteinExistence type="predicted"/>
<sequence>MYLLIIFLLSFVPAIHSWLTLTLKFNILNTDYYPKVSIGDRYPYAYGDIINYFLSNLPPPSPPPFNIYFGLIDSQELYIYIIVAKLNYDTANGNSSISYDDYQNCICFFSNNTITLSHVEVEIANTSNTGNQLDGNYLPPVSFYLYFASNGYGMENDAVLQDNNVPKFIDDFLGVPENDPNSFETFLANDGLPNFPPNDITPTPMGKALIASVLNLYQYSEMRNKAIDISLQDLSASGIKMINDLTPIRIEHRQKGFLTVGLFQVVVWTAFIFASAEFGPFAPYVFGSVTFRANAAAAAALINLAEQFKNEDEIEIDQLKLNQNIGILEDHLPVIRNGSIETILASRDNIYYNGSYYLLDNFANPINQCGPDVEDCEENRLAAIFKPNLTETFASYIIDYYNGTVCSGSSTSFVHKVCCDSYKGCLCSRVVNSPIPGCQTNCVIAGGRANNGGGYSWNELQNVNNYIDPNRLSQTPHLKQIDCPSNDDYFNKQSCQDYHARACFGYLVFDGSNNCNEW</sequence>
<evidence type="ECO:0000313" key="3">
    <source>
        <dbReference type="Proteomes" id="UP000266861"/>
    </source>
</evidence>
<dbReference type="OrthoDB" id="2463478at2759"/>
<evidence type="ECO:0000256" key="1">
    <source>
        <dbReference type="SAM" id="SignalP"/>
    </source>
</evidence>
<keyword evidence="1" id="KW-0732">Signal</keyword>
<comment type="caution">
    <text evidence="2">The sequence shown here is derived from an EMBL/GenBank/DDBJ whole genome shotgun (WGS) entry which is preliminary data.</text>
</comment>
<gene>
    <name evidence="2" type="ORF">Glove_212g158</name>
</gene>
<dbReference type="EMBL" id="PQFF01000197">
    <property type="protein sequence ID" value="RHZ75715.1"/>
    <property type="molecule type" value="Genomic_DNA"/>
</dbReference>
<evidence type="ECO:0000313" key="2">
    <source>
        <dbReference type="EMBL" id="RHZ75715.1"/>
    </source>
</evidence>
<dbReference type="Proteomes" id="UP000266861">
    <property type="component" value="Unassembled WGS sequence"/>
</dbReference>
<organism evidence="2 3">
    <name type="scientific">Diversispora epigaea</name>
    <dbReference type="NCBI Taxonomy" id="1348612"/>
    <lineage>
        <taxon>Eukaryota</taxon>
        <taxon>Fungi</taxon>
        <taxon>Fungi incertae sedis</taxon>
        <taxon>Mucoromycota</taxon>
        <taxon>Glomeromycotina</taxon>
        <taxon>Glomeromycetes</taxon>
        <taxon>Diversisporales</taxon>
        <taxon>Diversisporaceae</taxon>
        <taxon>Diversispora</taxon>
    </lineage>
</organism>